<dbReference type="EMBL" id="FUWZ01000005">
    <property type="protein sequence ID" value="SKA40038.1"/>
    <property type="molecule type" value="Genomic_DNA"/>
</dbReference>
<name>A0A1T4TI99_9BACT</name>
<dbReference type="RefSeq" id="WP_078671922.1">
    <property type="nucleotide sequence ID" value="NZ_FUWZ01000005.1"/>
</dbReference>
<dbReference type="STRING" id="634771.SAMN04488128_105106"/>
<proteinExistence type="predicted"/>
<dbReference type="AlphaFoldDB" id="A0A1T4TI99"/>
<organism evidence="1 2">
    <name type="scientific">Chitinophaga eiseniae</name>
    <dbReference type="NCBI Taxonomy" id="634771"/>
    <lineage>
        <taxon>Bacteria</taxon>
        <taxon>Pseudomonadati</taxon>
        <taxon>Bacteroidota</taxon>
        <taxon>Chitinophagia</taxon>
        <taxon>Chitinophagales</taxon>
        <taxon>Chitinophagaceae</taxon>
        <taxon>Chitinophaga</taxon>
    </lineage>
</organism>
<dbReference type="PROSITE" id="PS51257">
    <property type="entry name" value="PROKAR_LIPOPROTEIN"/>
    <property type="match status" value="1"/>
</dbReference>
<dbReference type="Proteomes" id="UP000190367">
    <property type="component" value="Unassembled WGS sequence"/>
</dbReference>
<evidence type="ECO:0000313" key="2">
    <source>
        <dbReference type="Proteomes" id="UP000190367"/>
    </source>
</evidence>
<accession>A0A1T4TI99</accession>
<gene>
    <name evidence="1" type="ORF">SAMN04488128_105106</name>
</gene>
<protein>
    <submittedName>
        <fullName evidence="1">Uncharacterized protein</fullName>
    </submittedName>
</protein>
<sequence>MKLQVFGWALLLLISCHEKPRDNAWVLYNENPAFIIKCAVPQGRIDYKDMPSFPKGELLYVTYKGAPDTSSWMTLSVHEIKLEDRQEDFMESLLQWQQKSEADGDSTFTLVQKK</sequence>
<evidence type="ECO:0000313" key="1">
    <source>
        <dbReference type="EMBL" id="SKA40038.1"/>
    </source>
</evidence>
<keyword evidence="2" id="KW-1185">Reference proteome</keyword>
<reference evidence="2" key="1">
    <citation type="submission" date="2017-02" db="EMBL/GenBank/DDBJ databases">
        <authorList>
            <person name="Varghese N."/>
            <person name="Submissions S."/>
        </authorList>
    </citation>
    <scope>NUCLEOTIDE SEQUENCE [LARGE SCALE GENOMIC DNA]</scope>
    <source>
        <strain evidence="2">DSM 22224</strain>
    </source>
</reference>